<evidence type="ECO:0000256" key="1">
    <source>
        <dbReference type="SAM" id="MobiDB-lite"/>
    </source>
</evidence>
<proteinExistence type="predicted"/>
<organism evidence="2 3">
    <name type="scientific">Olea europaea subsp. europaea</name>
    <dbReference type="NCBI Taxonomy" id="158383"/>
    <lineage>
        <taxon>Eukaryota</taxon>
        <taxon>Viridiplantae</taxon>
        <taxon>Streptophyta</taxon>
        <taxon>Embryophyta</taxon>
        <taxon>Tracheophyta</taxon>
        <taxon>Spermatophyta</taxon>
        <taxon>Magnoliopsida</taxon>
        <taxon>eudicotyledons</taxon>
        <taxon>Gunneridae</taxon>
        <taxon>Pentapetalae</taxon>
        <taxon>asterids</taxon>
        <taxon>lamiids</taxon>
        <taxon>Lamiales</taxon>
        <taxon>Oleaceae</taxon>
        <taxon>Oleeae</taxon>
        <taxon>Olea</taxon>
    </lineage>
</organism>
<dbReference type="Gramene" id="OE9A004195T1">
    <property type="protein sequence ID" value="OE9A004195C1"/>
    <property type="gene ID" value="OE9A004195"/>
</dbReference>
<feature type="region of interest" description="Disordered" evidence="1">
    <location>
        <begin position="70"/>
        <end position="120"/>
    </location>
</feature>
<protein>
    <submittedName>
        <fullName evidence="2">Uncharacterized protein</fullName>
    </submittedName>
</protein>
<dbReference type="AlphaFoldDB" id="A0A8S0RLY1"/>
<dbReference type="EMBL" id="CACTIH010003652">
    <property type="protein sequence ID" value="CAA2980733.1"/>
    <property type="molecule type" value="Genomic_DNA"/>
</dbReference>
<gene>
    <name evidence="2" type="ORF">OLEA9_A004195</name>
</gene>
<feature type="region of interest" description="Disordered" evidence="1">
    <location>
        <begin position="1"/>
        <end position="46"/>
    </location>
</feature>
<keyword evidence="3" id="KW-1185">Reference proteome</keyword>
<evidence type="ECO:0000313" key="2">
    <source>
        <dbReference type="EMBL" id="CAA2980733.1"/>
    </source>
</evidence>
<feature type="compositionally biased region" description="Basic and acidic residues" evidence="1">
    <location>
        <begin position="72"/>
        <end position="96"/>
    </location>
</feature>
<feature type="compositionally biased region" description="Basic and acidic residues" evidence="1">
    <location>
        <begin position="1"/>
        <end position="30"/>
    </location>
</feature>
<sequence>MTHSRSEKCGEKIGIHESGRRGKNKVDEVQKNSSSKRHKSERLVAKSPVKLEIYDLDPPPAEMTMPYMTEVLYEKPEPPDRSRGEKRKGGSIDRSVHRVGTSTNPSDSGMKQSTPILMDD</sequence>
<name>A0A8S0RLY1_OLEEU</name>
<evidence type="ECO:0000313" key="3">
    <source>
        <dbReference type="Proteomes" id="UP000594638"/>
    </source>
</evidence>
<reference evidence="2 3" key="1">
    <citation type="submission" date="2019-12" db="EMBL/GenBank/DDBJ databases">
        <authorList>
            <person name="Alioto T."/>
            <person name="Alioto T."/>
            <person name="Gomez Garrido J."/>
        </authorList>
    </citation>
    <scope>NUCLEOTIDE SEQUENCE [LARGE SCALE GENOMIC DNA]</scope>
</reference>
<feature type="compositionally biased region" description="Polar residues" evidence="1">
    <location>
        <begin position="100"/>
        <end position="120"/>
    </location>
</feature>
<accession>A0A8S0RLY1</accession>
<comment type="caution">
    <text evidence="2">The sequence shown here is derived from an EMBL/GenBank/DDBJ whole genome shotgun (WGS) entry which is preliminary data.</text>
</comment>
<dbReference type="Proteomes" id="UP000594638">
    <property type="component" value="Unassembled WGS sequence"/>
</dbReference>